<dbReference type="AlphaFoldDB" id="A0A6I5KXG1"/>
<protein>
    <recommendedName>
        <fullName evidence="5">5-formyltetrahydrofolate cyclo-ligase</fullName>
        <ecNumber evidence="5">6.3.3.2</ecNumber>
    </recommendedName>
</protein>
<dbReference type="InterPro" id="IPR002698">
    <property type="entry name" value="FTHF_cligase"/>
</dbReference>
<dbReference type="PANTHER" id="PTHR23407:SF1">
    <property type="entry name" value="5-FORMYLTETRAHYDROFOLATE CYCLO-LIGASE"/>
    <property type="match status" value="1"/>
</dbReference>
<keyword evidence="5" id="KW-0479">Metal-binding</keyword>
<dbReference type="PIRSF" id="PIRSF006806">
    <property type="entry name" value="FTHF_cligase"/>
    <property type="match status" value="1"/>
</dbReference>
<evidence type="ECO:0000313" key="7">
    <source>
        <dbReference type="Proteomes" id="UP000468707"/>
    </source>
</evidence>
<dbReference type="NCBIfam" id="TIGR02727">
    <property type="entry name" value="MTHFS_bact"/>
    <property type="match status" value="1"/>
</dbReference>
<keyword evidence="5" id="KW-0460">Magnesium</keyword>
<evidence type="ECO:0000256" key="2">
    <source>
        <dbReference type="ARBA" id="ARBA00022741"/>
    </source>
</evidence>
<dbReference type="GO" id="GO:0005524">
    <property type="term" value="F:ATP binding"/>
    <property type="evidence" value="ECO:0007669"/>
    <property type="project" value="UniProtKB-KW"/>
</dbReference>
<dbReference type="PANTHER" id="PTHR23407">
    <property type="entry name" value="ATPASE INHIBITOR/5-FORMYLTETRAHYDROFOLATE CYCLO-LIGASE"/>
    <property type="match status" value="1"/>
</dbReference>
<comment type="caution">
    <text evidence="6">The sequence shown here is derived from an EMBL/GenBank/DDBJ whole genome shotgun (WGS) entry which is preliminary data.</text>
</comment>
<proteinExistence type="inferred from homology"/>
<gene>
    <name evidence="6" type="ORF">GTK07_18420</name>
</gene>
<dbReference type="GO" id="GO:0009396">
    <property type="term" value="P:folic acid-containing compound biosynthetic process"/>
    <property type="evidence" value="ECO:0007669"/>
    <property type="project" value="TreeGrafter"/>
</dbReference>
<feature type="binding site" evidence="4">
    <location>
        <begin position="135"/>
        <end position="143"/>
    </location>
    <ligand>
        <name>ATP</name>
        <dbReference type="ChEBI" id="CHEBI:30616"/>
    </ligand>
</feature>
<keyword evidence="2 4" id="KW-0547">Nucleotide-binding</keyword>
<comment type="cofactor">
    <cofactor evidence="5">
        <name>Mg(2+)</name>
        <dbReference type="ChEBI" id="CHEBI:18420"/>
    </cofactor>
</comment>
<dbReference type="GO" id="GO:0046872">
    <property type="term" value="F:metal ion binding"/>
    <property type="evidence" value="ECO:0007669"/>
    <property type="project" value="UniProtKB-KW"/>
</dbReference>
<dbReference type="EC" id="6.3.3.2" evidence="5"/>
<evidence type="ECO:0000256" key="3">
    <source>
        <dbReference type="ARBA" id="ARBA00022840"/>
    </source>
</evidence>
<dbReference type="RefSeq" id="WP_163636567.1">
    <property type="nucleotide sequence ID" value="NZ_JAAAMI010000015.1"/>
</dbReference>
<feature type="binding site" evidence="4">
    <location>
        <begin position="9"/>
        <end position="13"/>
    </location>
    <ligand>
        <name>ATP</name>
        <dbReference type="ChEBI" id="CHEBI:30616"/>
    </ligand>
</feature>
<keyword evidence="6" id="KW-0436">Ligase</keyword>
<keyword evidence="7" id="KW-1185">Reference proteome</keyword>
<sequence length="187" mass="21488">MGNTVKSLKKEIREQMLERRNRMSHREKTLYDHAVCEVLWGLVEQKEIQSVHTYLPMGSEVDIVPFIAQCLEHQLTVVVPQTLPDRQFNNLVLSSLQGLERGVFGTSYPSGNRVYKGLYDLIIVPGLACDGNRSRLGYGGGYYDTFLAHHPKTRKMGLFYPFQRIRRVPTEDHDVQLDEILILGMPR</sequence>
<dbReference type="Proteomes" id="UP000468707">
    <property type="component" value="Unassembled WGS sequence"/>
</dbReference>
<reference evidence="6 7" key="1">
    <citation type="submission" date="2020-01" db="EMBL/GenBank/DDBJ databases">
        <title>Muricauda sediminis sp.nov. 40Bstr401.</title>
        <authorList>
            <person name="Xue Z."/>
            <person name="Zhu S."/>
            <person name="Ren N."/>
            <person name="Chen T."/>
            <person name="Chen X."/>
            <person name="Chen J."/>
            <person name="Yang J."/>
        </authorList>
    </citation>
    <scope>NUCLEOTIDE SEQUENCE [LARGE SCALE GENOMIC DNA]</scope>
    <source>
        <strain evidence="6 7">40Bstr401</strain>
    </source>
</reference>
<feature type="binding site" evidence="4">
    <location>
        <position position="60"/>
    </location>
    <ligand>
        <name>substrate</name>
    </ligand>
</feature>
<dbReference type="SUPFAM" id="SSF100950">
    <property type="entry name" value="NagB/RpiA/CoA transferase-like"/>
    <property type="match status" value="1"/>
</dbReference>
<comment type="similarity">
    <text evidence="1 5">Belongs to the 5-formyltetrahydrofolate cyclo-ligase family.</text>
</comment>
<keyword evidence="3 4" id="KW-0067">ATP-binding</keyword>
<dbReference type="InterPro" id="IPR024185">
    <property type="entry name" value="FTHF_cligase-like_sf"/>
</dbReference>
<accession>A0A6I5KXG1</accession>
<evidence type="ECO:0000256" key="5">
    <source>
        <dbReference type="RuleBase" id="RU361279"/>
    </source>
</evidence>
<dbReference type="InterPro" id="IPR037171">
    <property type="entry name" value="NagB/RpiA_transferase-like"/>
</dbReference>
<dbReference type="GO" id="GO:0030272">
    <property type="term" value="F:5-formyltetrahydrofolate cyclo-ligase activity"/>
    <property type="evidence" value="ECO:0007669"/>
    <property type="project" value="UniProtKB-EC"/>
</dbReference>
<dbReference type="GO" id="GO:0035999">
    <property type="term" value="P:tetrahydrofolate interconversion"/>
    <property type="evidence" value="ECO:0007669"/>
    <property type="project" value="TreeGrafter"/>
</dbReference>
<dbReference type="Pfam" id="PF01812">
    <property type="entry name" value="5-FTHF_cyc-lig"/>
    <property type="match status" value="1"/>
</dbReference>
<feature type="binding site" evidence="4">
    <location>
        <position position="55"/>
    </location>
    <ligand>
        <name>substrate</name>
    </ligand>
</feature>
<evidence type="ECO:0000313" key="6">
    <source>
        <dbReference type="EMBL" id="NDV45303.1"/>
    </source>
</evidence>
<evidence type="ECO:0000256" key="1">
    <source>
        <dbReference type="ARBA" id="ARBA00010638"/>
    </source>
</evidence>
<comment type="catalytic activity">
    <reaction evidence="5">
        <text>(6S)-5-formyl-5,6,7,8-tetrahydrofolate + ATP = (6R)-5,10-methenyltetrahydrofolate + ADP + phosphate</text>
        <dbReference type="Rhea" id="RHEA:10488"/>
        <dbReference type="ChEBI" id="CHEBI:30616"/>
        <dbReference type="ChEBI" id="CHEBI:43474"/>
        <dbReference type="ChEBI" id="CHEBI:57455"/>
        <dbReference type="ChEBI" id="CHEBI:57457"/>
        <dbReference type="ChEBI" id="CHEBI:456216"/>
        <dbReference type="EC" id="6.3.3.2"/>
    </reaction>
</comment>
<dbReference type="Gene3D" id="3.40.50.10420">
    <property type="entry name" value="NagB/RpiA/CoA transferase-like"/>
    <property type="match status" value="1"/>
</dbReference>
<name>A0A6I5KXG1_9FLAO</name>
<dbReference type="EMBL" id="JAAAMI010000015">
    <property type="protein sequence ID" value="NDV45303.1"/>
    <property type="molecule type" value="Genomic_DNA"/>
</dbReference>
<organism evidence="6 7">
    <name type="scientific">Flagellimonas sediminis</name>
    <dbReference type="NCBI Taxonomy" id="2696468"/>
    <lineage>
        <taxon>Bacteria</taxon>
        <taxon>Pseudomonadati</taxon>
        <taxon>Bacteroidota</taxon>
        <taxon>Flavobacteriia</taxon>
        <taxon>Flavobacteriales</taxon>
        <taxon>Flavobacteriaceae</taxon>
        <taxon>Flagellimonas</taxon>
    </lineage>
</organism>
<evidence type="ECO:0000256" key="4">
    <source>
        <dbReference type="PIRSR" id="PIRSR006806-1"/>
    </source>
</evidence>